<dbReference type="InterPro" id="IPR050103">
    <property type="entry name" value="Class-III_PLP-dep_AT"/>
</dbReference>
<dbReference type="PANTHER" id="PTHR11986">
    <property type="entry name" value="AMINOTRANSFERASE CLASS III"/>
    <property type="match status" value="1"/>
</dbReference>
<dbReference type="PANTHER" id="PTHR11986:SF79">
    <property type="entry name" value="ACETYLORNITHINE AMINOTRANSFERASE, MITOCHONDRIAL"/>
    <property type="match status" value="1"/>
</dbReference>
<dbReference type="AlphaFoldDB" id="A0A9D1IS32"/>
<dbReference type="NCBIfam" id="NF002325">
    <property type="entry name" value="PRK01278.1"/>
    <property type="match status" value="1"/>
</dbReference>
<comment type="similarity">
    <text evidence="7">Belongs to the class-III pyridoxal-phosphate-dependent aminotransferase family.</text>
</comment>
<dbReference type="InterPro" id="IPR015424">
    <property type="entry name" value="PyrdxlP-dep_Trfase"/>
</dbReference>
<dbReference type="Pfam" id="PF00202">
    <property type="entry name" value="Aminotran_3"/>
    <property type="match status" value="1"/>
</dbReference>
<keyword evidence="5 7" id="KW-0663">Pyridoxal phosphate</keyword>
<reference evidence="8" key="2">
    <citation type="journal article" date="2021" name="PeerJ">
        <title>Extensive microbial diversity within the chicken gut microbiome revealed by metagenomics and culture.</title>
        <authorList>
            <person name="Gilroy R."/>
            <person name="Ravi A."/>
            <person name="Getino M."/>
            <person name="Pursley I."/>
            <person name="Horton D.L."/>
            <person name="Alikhan N.F."/>
            <person name="Baker D."/>
            <person name="Gharbi K."/>
            <person name="Hall N."/>
            <person name="Watson M."/>
            <person name="Adriaenssens E.M."/>
            <person name="Foster-Nyarko E."/>
            <person name="Jarju S."/>
            <person name="Secka A."/>
            <person name="Antonio M."/>
            <person name="Oren A."/>
            <person name="Chaudhuri R.R."/>
            <person name="La Ragione R."/>
            <person name="Hildebrand F."/>
            <person name="Pallen M.J."/>
        </authorList>
    </citation>
    <scope>NUCLEOTIDE SEQUENCE</scope>
    <source>
        <strain evidence="8">4509</strain>
    </source>
</reference>
<organism evidence="8 9">
    <name type="scientific">Candidatus Egerieicola faecale</name>
    <dbReference type="NCBI Taxonomy" id="2840774"/>
    <lineage>
        <taxon>Bacteria</taxon>
        <taxon>Bacillati</taxon>
        <taxon>Bacillota</taxon>
        <taxon>Clostridia</taxon>
        <taxon>Eubacteriales</taxon>
        <taxon>Oscillospiraceae</taxon>
        <taxon>Oscillospiraceae incertae sedis</taxon>
        <taxon>Candidatus Egerieicola</taxon>
    </lineage>
</organism>
<reference evidence="8" key="1">
    <citation type="submission" date="2020-10" db="EMBL/GenBank/DDBJ databases">
        <authorList>
            <person name="Gilroy R."/>
        </authorList>
    </citation>
    <scope>NUCLEOTIDE SEQUENCE</scope>
    <source>
        <strain evidence="8">4509</strain>
    </source>
</reference>
<comment type="pathway">
    <text evidence="6">Amino-acid biosynthesis.</text>
</comment>
<name>A0A9D1IS32_9FIRM</name>
<proteinExistence type="inferred from homology"/>
<evidence type="ECO:0000256" key="3">
    <source>
        <dbReference type="ARBA" id="ARBA00022605"/>
    </source>
</evidence>
<dbReference type="Proteomes" id="UP000824082">
    <property type="component" value="Unassembled WGS sequence"/>
</dbReference>
<dbReference type="GO" id="GO:0008483">
    <property type="term" value="F:transaminase activity"/>
    <property type="evidence" value="ECO:0007669"/>
    <property type="project" value="UniProtKB-KW"/>
</dbReference>
<dbReference type="EMBL" id="DVMX01000154">
    <property type="protein sequence ID" value="HIU42533.1"/>
    <property type="molecule type" value="Genomic_DNA"/>
</dbReference>
<evidence type="ECO:0000256" key="2">
    <source>
        <dbReference type="ARBA" id="ARBA00022576"/>
    </source>
</evidence>
<keyword evidence="2 8" id="KW-0032">Aminotransferase</keyword>
<dbReference type="FunFam" id="3.40.640.10:FF:000004">
    <property type="entry name" value="Acetylornithine aminotransferase"/>
    <property type="match status" value="1"/>
</dbReference>
<evidence type="ECO:0000256" key="6">
    <source>
        <dbReference type="ARBA" id="ARBA00029440"/>
    </source>
</evidence>
<keyword evidence="4" id="KW-0808">Transferase</keyword>
<dbReference type="CDD" id="cd00610">
    <property type="entry name" value="OAT_like"/>
    <property type="match status" value="1"/>
</dbReference>
<dbReference type="NCBIfam" id="TIGR00707">
    <property type="entry name" value="argD"/>
    <property type="match status" value="1"/>
</dbReference>
<evidence type="ECO:0000256" key="4">
    <source>
        <dbReference type="ARBA" id="ARBA00022679"/>
    </source>
</evidence>
<comment type="cofactor">
    <cofactor evidence="1">
        <name>pyridoxal 5'-phosphate</name>
        <dbReference type="ChEBI" id="CHEBI:597326"/>
    </cofactor>
</comment>
<evidence type="ECO:0000313" key="8">
    <source>
        <dbReference type="EMBL" id="HIU42533.1"/>
    </source>
</evidence>
<comment type="caution">
    <text evidence="8">The sequence shown here is derived from an EMBL/GenBank/DDBJ whole genome shotgun (WGS) entry which is preliminary data.</text>
</comment>
<dbReference type="GO" id="GO:0042802">
    <property type="term" value="F:identical protein binding"/>
    <property type="evidence" value="ECO:0007669"/>
    <property type="project" value="TreeGrafter"/>
</dbReference>
<dbReference type="InterPro" id="IPR004636">
    <property type="entry name" value="AcOrn/SuccOrn_fam"/>
</dbReference>
<dbReference type="Gene3D" id="3.90.1150.10">
    <property type="entry name" value="Aspartate Aminotransferase, domain 1"/>
    <property type="match status" value="1"/>
</dbReference>
<evidence type="ECO:0000256" key="5">
    <source>
        <dbReference type="ARBA" id="ARBA00022898"/>
    </source>
</evidence>
<accession>A0A9D1IS32</accession>
<evidence type="ECO:0000313" key="9">
    <source>
        <dbReference type="Proteomes" id="UP000824082"/>
    </source>
</evidence>
<dbReference type="GO" id="GO:0006526">
    <property type="term" value="P:L-arginine biosynthetic process"/>
    <property type="evidence" value="ECO:0007669"/>
    <property type="project" value="UniProtKB-ARBA"/>
</dbReference>
<dbReference type="InterPro" id="IPR015421">
    <property type="entry name" value="PyrdxlP-dep_Trfase_major"/>
</dbReference>
<dbReference type="PROSITE" id="PS00600">
    <property type="entry name" value="AA_TRANSFER_CLASS_3"/>
    <property type="match status" value="1"/>
</dbReference>
<evidence type="ECO:0000256" key="1">
    <source>
        <dbReference type="ARBA" id="ARBA00001933"/>
    </source>
</evidence>
<keyword evidence="3" id="KW-0028">Amino-acid biosynthesis</keyword>
<sequence length="384" mass="41552">MNLDQEYIVGCYGRFPAVLVKGRGAKVWDETGKEYLDLGSGIGVNSLGYCDPEWVEAVSGQAARLQHTSNLYYTTPDIALAQKLCTETGYQKAFFCNSGAEANEALLKIARKYSFDKYGKGRHTIITLVNSFHGRTMNTLTATGQEVFHNFFFPFAEGFRYAQPTWEGVQEQLDDSVCGILIEPIQGEGGVCPLDKEFVQKLAKLCEEKDILLLCDEVQTGIGRTGKLLAAEWFDVRPDVVSLAKGLGGGLPIGAVLCNEKTQNVLGPSHHGTTFGGNPVVCAGALVCLGRIADPAFLQQVQQKGERIRVALSQSPEVEDIAGLGMMLGIRLKTKTAKEVANAALEAGVLVLTAKEKVRLLPPLTITQEELTQALDKLLGVLNG</sequence>
<dbReference type="SUPFAM" id="SSF53383">
    <property type="entry name" value="PLP-dependent transferases"/>
    <property type="match status" value="1"/>
</dbReference>
<dbReference type="InterPro" id="IPR015422">
    <property type="entry name" value="PyrdxlP-dep_Trfase_small"/>
</dbReference>
<gene>
    <name evidence="8" type="ORF">IAD19_08295</name>
</gene>
<dbReference type="InterPro" id="IPR005814">
    <property type="entry name" value="Aminotrans_3"/>
</dbReference>
<evidence type="ECO:0000256" key="7">
    <source>
        <dbReference type="RuleBase" id="RU003560"/>
    </source>
</evidence>
<dbReference type="GO" id="GO:0030170">
    <property type="term" value="F:pyridoxal phosphate binding"/>
    <property type="evidence" value="ECO:0007669"/>
    <property type="project" value="InterPro"/>
</dbReference>
<dbReference type="Gene3D" id="3.40.640.10">
    <property type="entry name" value="Type I PLP-dependent aspartate aminotransferase-like (Major domain)"/>
    <property type="match status" value="1"/>
</dbReference>
<dbReference type="InterPro" id="IPR049704">
    <property type="entry name" value="Aminotrans_3_PPA_site"/>
</dbReference>
<protein>
    <submittedName>
        <fullName evidence="8">Aspartate aminotransferase family protein</fullName>
    </submittedName>
</protein>
<dbReference type="PIRSF" id="PIRSF000521">
    <property type="entry name" value="Transaminase_4ab_Lys_Orn"/>
    <property type="match status" value="1"/>
</dbReference>